<dbReference type="GO" id="GO:0016020">
    <property type="term" value="C:membrane"/>
    <property type="evidence" value="ECO:0007669"/>
    <property type="project" value="UniProtKB-SubCell"/>
</dbReference>
<organism evidence="6 7">
    <name type="scientific">Sinanodonta woodiana</name>
    <name type="common">Chinese pond mussel</name>
    <name type="synonym">Anodonta woodiana</name>
    <dbReference type="NCBI Taxonomy" id="1069815"/>
    <lineage>
        <taxon>Eukaryota</taxon>
        <taxon>Metazoa</taxon>
        <taxon>Spiralia</taxon>
        <taxon>Lophotrochozoa</taxon>
        <taxon>Mollusca</taxon>
        <taxon>Bivalvia</taxon>
        <taxon>Autobranchia</taxon>
        <taxon>Heteroconchia</taxon>
        <taxon>Palaeoheterodonta</taxon>
        <taxon>Unionida</taxon>
        <taxon>Unionoidea</taxon>
        <taxon>Unionidae</taxon>
        <taxon>Unioninae</taxon>
        <taxon>Sinanodonta</taxon>
    </lineage>
</organism>
<comment type="subcellular location">
    <subcellularLocation>
        <location evidence="1">Membrane</location>
        <topology evidence="1">Multi-pass membrane protein</topology>
    </subcellularLocation>
</comment>
<proteinExistence type="predicted"/>
<feature type="transmembrane region" description="Helical" evidence="5">
    <location>
        <begin position="364"/>
        <end position="380"/>
    </location>
</feature>
<dbReference type="PANTHER" id="PTHR11040">
    <property type="entry name" value="ZINC/IRON TRANSPORTER"/>
    <property type="match status" value="1"/>
</dbReference>
<keyword evidence="7" id="KW-1185">Reference proteome</keyword>
<dbReference type="Pfam" id="PF02535">
    <property type="entry name" value="Zip"/>
    <property type="match status" value="1"/>
</dbReference>
<feature type="transmembrane region" description="Helical" evidence="5">
    <location>
        <begin position="237"/>
        <end position="257"/>
    </location>
</feature>
<keyword evidence="2 5" id="KW-0812">Transmembrane</keyword>
<feature type="transmembrane region" description="Helical" evidence="5">
    <location>
        <begin position="294"/>
        <end position="317"/>
    </location>
</feature>
<evidence type="ECO:0000256" key="4">
    <source>
        <dbReference type="ARBA" id="ARBA00023136"/>
    </source>
</evidence>
<evidence type="ECO:0000313" key="6">
    <source>
        <dbReference type="EMBL" id="KAL3867565.1"/>
    </source>
</evidence>
<feature type="transmembrane region" description="Helical" evidence="5">
    <location>
        <begin position="40"/>
        <end position="62"/>
    </location>
</feature>
<evidence type="ECO:0000256" key="3">
    <source>
        <dbReference type="ARBA" id="ARBA00022989"/>
    </source>
</evidence>
<evidence type="ECO:0000256" key="1">
    <source>
        <dbReference type="ARBA" id="ARBA00004141"/>
    </source>
</evidence>
<evidence type="ECO:0008006" key="8">
    <source>
        <dbReference type="Google" id="ProtNLM"/>
    </source>
</evidence>
<gene>
    <name evidence="6" type="ORF">ACJMK2_040452</name>
</gene>
<accession>A0ABD3W4P6</accession>
<evidence type="ECO:0000313" key="7">
    <source>
        <dbReference type="Proteomes" id="UP001634394"/>
    </source>
</evidence>
<keyword evidence="4 5" id="KW-0472">Membrane</keyword>
<sequence>MVYAAKISGIFILFVISFLSGLLPYSIVKCGGTRILGSDNYTIFVSILSCFSGGVFFSTTIMNMLPESLEMMEQVLHEVEKRGLNMQFKTYPITESLLGIGFCLIILIENIGAACCVQRSCKRKVKDAPCQEEFDGVTMVKEIGLDAKSLPGRKSSDGEVEYVSQDMLQEPFRIQEAVAPSCKVSNQAGNVKDYGTITNVSNSDLINIPDNEQLLTNDDNIICNSSAPSRLTKFRTVILLIALTVYMVFDGLSLGLQKEDSNIWQLLGAIAIHRIIVSFSVGSKLVGLIPSMTIMLGILTLVSVVSPLGLIVGIVISPANQIDNIVRNLVSAILQGIATGMIMYVTFFEVLLKECSGTRDLTKIVALIVGFVIIAALKFLDQYKYI</sequence>
<dbReference type="Proteomes" id="UP001634394">
    <property type="component" value="Unassembled WGS sequence"/>
</dbReference>
<feature type="transmembrane region" description="Helical" evidence="5">
    <location>
        <begin position="6"/>
        <end position="28"/>
    </location>
</feature>
<feature type="transmembrane region" description="Helical" evidence="5">
    <location>
        <begin position="96"/>
        <end position="117"/>
    </location>
</feature>
<protein>
    <recommendedName>
        <fullName evidence="8">Zinc transporter ZIP1</fullName>
    </recommendedName>
</protein>
<name>A0ABD3W4P6_SINWO</name>
<reference evidence="6 7" key="1">
    <citation type="submission" date="2024-11" db="EMBL/GenBank/DDBJ databases">
        <title>Chromosome-level genome assembly of the freshwater bivalve Anodonta woodiana.</title>
        <authorList>
            <person name="Chen X."/>
        </authorList>
    </citation>
    <scope>NUCLEOTIDE SEQUENCE [LARGE SCALE GENOMIC DNA]</scope>
    <source>
        <strain evidence="6">MN2024</strain>
        <tissue evidence="6">Gills</tissue>
    </source>
</reference>
<dbReference type="PANTHER" id="PTHR11040:SF140">
    <property type="entry name" value="ZRT (ZRT), IRT- (IRT-) LIKE PROTEIN TRANSPORTER"/>
    <property type="match status" value="1"/>
</dbReference>
<comment type="caution">
    <text evidence="6">The sequence shown here is derived from an EMBL/GenBank/DDBJ whole genome shotgun (WGS) entry which is preliminary data.</text>
</comment>
<dbReference type="GO" id="GO:0006829">
    <property type="term" value="P:zinc ion transport"/>
    <property type="evidence" value="ECO:0007669"/>
    <property type="project" value="UniProtKB-ARBA"/>
</dbReference>
<evidence type="ECO:0000256" key="2">
    <source>
        <dbReference type="ARBA" id="ARBA00022692"/>
    </source>
</evidence>
<dbReference type="AlphaFoldDB" id="A0ABD3W4P6"/>
<dbReference type="EMBL" id="JBJQND010000008">
    <property type="protein sequence ID" value="KAL3867565.1"/>
    <property type="molecule type" value="Genomic_DNA"/>
</dbReference>
<feature type="transmembrane region" description="Helical" evidence="5">
    <location>
        <begin position="329"/>
        <end position="352"/>
    </location>
</feature>
<evidence type="ECO:0000256" key="5">
    <source>
        <dbReference type="SAM" id="Phobius"/>
    </source>
</evidence>
<keyword evidence="3 5" id="KW-1133">Transmembrane helix</keyword>
<dbReference type="InterPro" id="IPR003689">
    <property type="entry name" value="ZIP"/>
</dbReference>